<reference evidence="2" key="1">
    <citation type="submission" date="2014-02" db="EMBL/GenBank/DDBJ databases">
        <authorList>
            <person name="Gan H."/>
        </authorList>
    </citation>
    <scope>NUCLEOTIDE SEQUENCE [LARGE SCALE GENOMIC DNA]</scope>
    <source>
        <strain evidence="2">S1</strain>
    </source>
</reference>
<protein>
    <submittedName>
        <fullName evidence="1">Uncharacterized protein</fullName>
    </submittedName>
</protein>
<accession>A0A1L1P809</accession>
<organism evidence="1 2">
    <name type="scientific">Hydrogenophaga intermedia</name>
    <dbReference type="NCBI Taxonomy" id="65786"/>
    <lineage>
        <taxon>Bacteria</taxon>
        <taxon>Pseudomonadati</taxon>
        <taxon>Pseudomonadota</taxon>
        <taxon>Betaproteobacteria</taxon>
        <taxon>Burkholderiales</taxon>
        <taxon>Comamonadaceae</taxon>
        <taxon>Hydrogenophaga</taxon>
    </lineage>
</organism>
<sequence length="253" mass="26168">MFDFGVDQAAGLRLEAKARHGGPALMPLASPAMPSRGFEWLCRLAMDLTEAGQRVVVIDACATERGDSGGLSHALADAGVAHLGADSLPGDGTDWVVMPGAQGLQSLVATANAAGADTALTRLFAPFASGALLLLYAPAQMLASLLAGVKARVMVPVVPQPQASIDAYGALKWLHGAGLHPVLAPLEAHTQVLSNVVDCARRHLELKAPVWPRAAWGQRVPDAALVCADAPAFVPYRSPARGAHAGAAIPFWS</sequence>
<dbReference type="EMBL" id="CCAE010000002">
    <property type="protein sequence ID" value="CDN85898.1"/>
    <property type="molecule type" value="Genomic_DNA"/>
</dbReference>
<dbReference type="AlphaFoldDB" id="A0A1L1P809"/>
<evidence type="ECO:0000313" key="1">
    <source>
        <dbReference type="EMBL" id="CDN85898.1"/>
    </source>
</evidence>
<reference evidence="2" key="2">
    <citation type="submission" date="2014-11" db="EMBL/GenBank/DDBJ databases">
        <title>Draft genome sequence of Hydrogenophaga intermedia S1.</title>
        <authorList>
            <person name="Gan H.M."/>
            <person name="Chew T.H."/>
            <person name="Stolz A."/>
        </authorList>
    </citation>
    <scope>NUCLEOTIDE SEQUENCE [LARGE SCALE GENOMIC DNA]</scope>
    <source>
        <strain evidence="2">S1</strain>
    </source>
</reference>
<proteinExistence type="predicted"/>
<gene>
    <name evidence="1" type="ORF">BN948_00295</name>
</gene>
<keyword evidence="2" id="KW-1185">Reference proteome</keyword>
<name>A0A1L1P809_HYDIT</name>
<dbReference type="RefSeq" id="WP_009520059.1">
    <property type="nucleotide sequence ID" value="NZ_CCAE010000002.1"/>
</dbReference>
<dbReference type="Proteomes" id="UP000028878">
    <property type="component" value="Unassembled WGS sequence"/>
</dbReference>
<evidence type="ECO:0000313" key="2">
    <source>
        <dbReference type="Proteomes" id="UP000028878"/>
    </source>
</evidence>